<proteinExistence type="predicted"/>
<feature type="region of interest" description="Disordered" evidence="1">
    <location>
        <begin position="216"/>
        <end position="242"/>
    </location>
</feature>
<dbReference type="Proteomes" id="UP000199707">
    <property type="component" value="Unassembled WGS sequence"/>
</dbReference>
<feature type="compositionally biased region" description="Basic and acidic residues" evidence="1">
    <location>
        <begin position="230"/>
        <end position="242"/>
    </location>
</feature>
<gene>
    <name evidence="2" type="ORF">SAMN02799620_05298</name>
</gene>
<feature type="region of interest" description="Disordered" evidence="1">
    <location>
        <begin position="145"/>
        <end position="174"/>
    </location>
</feature>
<organism evidence="2 3">
    <name type="scientific">Mycolicibacterium fluoranthenivorans</name>
    <dbReference type="NCBI Taxonomy" id="258505"/>
    <lineage>
        <taxon>Bacteria</taxon>
        <taxon>Bacillati</taxon>
        <taxon>Actinomycetota</taxon>
        <taxon>Actinomycetes</taxon>
        <taxon>Mycobacteriales</taxon>
        <taxon>Mycobacteriaceae</taxon>
        <taxon>Mycolicibacterium</taxon>
    </lineage>
</organism>
<protein>
    <submittedName>
        <fullName evidence="2">Uncharacterized protein</fullName>
    </submittedName>
</protein>
<dbReference type="EMBL" id="FMUB01000013">
    <property type="protein sequence ID" value="SCX31331.1"/>
    <property type="molecule type" value="Genomic_DNA"/>
</dbReference>
<sequence length="242" mass="25553">MLSTPSSGWTELGHQYVRRRRNAGAVVVIALTRERSAWTSARETRRFAGRAASTAMAVGTMSAAASSEYSMPSSASNIPINEGPAMVAMTLTRAGARSRSSAPVAIPRRHQEAAGRHCKGAECVTGDADPCDTPRIDVHFHRNMEPGHKRTHGGSCDRTNAPGGVKQPDACSPTSTLDLGPATFIATSQIPVPTSHMTHMSSPMATRATAFRTAAPNATAARPALHHTAPARDNDGLHRRSG</sequence>
<dbReference type="AlphaFoldDB" id="A0A1G4WWU5"/>
<reference evidence="3" key="1">
    <citation type="submission" date="2016-10" db="EMBL/GenBank/DDBJ databases">
        <authorList>
            <person name="Varghese N."/>
            <person name="Submissions S."/>
        </authorList>
    </citation>
    <scope>NUCLEOTIDE SEQUENCE [LARGE SCALE GENOMIC DNA]</scope>
    <source>
        <strain evidence="3">UNC267MFSha1.1M11</strain>
    </source>
</reference>
<evidence type="ECO:0000256" key="1">
    <source>
        <dbReference type="SAM" id="MobiDB-lite"/>
    </source>
</evidence>
<evidence type="ECO:0000313" key="3">
    <source>
        <dbReference type="Proteomes" id="UP000199707"/>
    </source>
</evidence>
<evidence type="ECO:0000313" key="2">
    <source>
        <dbReference type="EMBL" id="SCX31331.1"/>
    </source>
</evidence>
<dbReference type="STRING" id="1502745.SAMN02799620_05298"/>
<name>A0A1G4WWU5_9MYCO</name>
<accession>A0A1G4WWU5</accession>